<name>A0AAJ6ZK99_PAPXU</name>
<reference evidence="3" key="1">
    <citation type="submission" date="2025-08" db="UniProtKB">
        <authorList>
            <consortium name="RefSeq"/>
        </authorList>
    </citation>
    <scope>IDENTIFICATION</scope>
</reference>
<feature type="domain" description="N-sulphoglucosamine sulphohydrolase C-terminal" evidence="2">
    <location>
        <begin position="6"/>
        <end position="84"/>
    </location>
</feature>
<dbReference type="InterPro" id="IPR017850">
    <property type="entry name" value="Alkaline_phosphatase_core_sf"/>
</dbReference>
<dbReference type="SUPFAM" id="SSF53649">
    <property type="entry name" value="Alkaline phosphatase-like"/>
    <property type="match status" value="1"/>
</dbReference>
<dbReference type="KEGG" id="pxu:106122715"/>
<dbReference type="GO" id="GO:0005539">
    <property type="term" value="F:glycosaminoglycan binding"/>
    <property type="evidence" value="ECO:0007669"/>
    <property type="project" value="TreeGrafter"/>
</dbReference>
<gene>
    <name evidence="3" type="primary">LOC106122715</name>
</gene>
<protein>
    <submittedName>
        <fullName evidence="3">N-acetylglucosamine-6-sulfatase-like</fullName>
    </submittedName>
</protein>
<dbReference type="Proteomes" id="UP000694872">
    <property type="component" value="Unplaced"/>
</dbReference>
<dbReference type="Pfam" id="PF16347">
    <property type="entry name" value="SGSH_C"/>
    <property type="match status" value="1"/>
</dbReference>
<sequence length="99" mass="11090">MGQYAQMYDKRQPYESDIKVPLIIKGPGIEENTTSDLPVINIDLAPTIISLAGLKPSRLMDGRPIELIGNKTKTERTMLVEYYGEAKDGTVDPECPWSY</sequence>
<evidence type="ECO:0000259" key="2">
    <source>
        <dbReference type="Pfam" id="PF16347"/>
    </source>
</evidence>
<evidence type="ECO:0000313" key="3">
    <source>
        <dbReference type="RefSeq" id="XP_013174258.1"/>
    </source>
</evidence>
<dbReference type="InterPro" id="IPR032506">
    <property type="entry name" value="SGSH_C"/>
</dbReference>
<dbReference type="AlphaFoldDB" id="A0AAJ6ZK99"/>
<dbReference type="GO" id="GO:0008449">
    <property type="term" value="F:N-acetylglucosamine-6-sulfatase activity"/>
    <property type="evidence" value="ECO:0007669"/>
    <property type="project" value="TreeGrafter"/>
</dbReference>
<dbReference type="RefSeq" id="XP_013174258.1">
    <property type="nucleotide sequence ID" value="XM_013318804.1"/>
</dbReference>
<dbReference type="Gene3D" id="3.40.720.10">
    <property type="entry name" value="Alkaline Phosphatase, subunit A"/>
    <property type="match status" value="1"/>
</dbReference>
<accession>A0AAJ6ZK99</accession>
<evidence type="ECO:0000256" key="1">
    <source>
        <dbReference type="ARBA" id="ARBA00008779"/>
    </source>
</evidence>
<dbReference type="PANTHER" id="PTHR43108:SF8">
    <property type="entry name" value="SD21168P"/>
    <property type="match status" value="1"/>
</dbReference>
<comment type="similarity">
    <text evidence="1">Belongs to the sulfatase family.</text>
</comment>
<organism evidence="3">
    <name type="scientific">Papilio xuthus</name>
    <name type="common">Asian swallowtail butterfly</name>
    <dbReference type="NCBI Taxonomy" id="66420"/>
    <lineage>
        <taxon>Eukaryota</taxon>
        <taxon>Metazoa</taxon>
        <taxon>Ecdysozoa</taxon>
        <taxon>Arthropoda</taxon>
        <taxon>Hexapoda</taxon>
        <taxon>Insecta</taxon>
        <taxon>Pterygota</taxon>
        <taxon>Neoptera</taxon>
        <taxon>Endopterygota</taxon>
        <taxon>Lepidoptera</taxon>
        <taxon>Glossata</taxon>
        <taxon>Ditrysia</taxon>
        <taxon>Papilionoidea</taxon>
        <taxon>Papilionidae</taxon>
        <taxon>Papilioninae</taxon>
        <taxon>Papilio</taxon>
    </lineage>
</organism>
<dbReference type="GeneID" id="106122715"/>
<proteinExistence type="inferred from homology"/>
<feature type="non-terminal residue" evidence="3">
    <location>
        <position position="99"/>
    </location>
</feature>
<dbReference type="PANTHER" id="PTHR43108">
    <property type="entry name" value="N-ACETYLGLUCOSAMINE-6-SULFATASE FAMILY MEMBER"/>
    <property type="match status" value="1"/>
</dbReference>